<proteinExistence type="predicted"/>
<feature type="transmembrane region" description="Helical" evidence="1">
    <location>
        <begin position="87"/>
        <end position="106"/>
    </location>
</feature>
<keyword evidence="1" id="KW-0472">Membrane</keyword>
<sequence length="151" mass="16323">MATAQWTEHRVERPAVSAHPLAWYIAAGVVTTGLQELIFLAARPLIQSVAANILAIALTTLANTEFQRRVTFAGMRASAWRLHLQSAGTFAFYAGYGSVVLMSLRAVVPAPSATLEAVVLAATSALGGILRFALLRWWVFTTQERAPRSVT</sequence>
<dbReference type="Proteomes" id="UP001163203">
    <property type="component" value="Chromosome"/>
</dbReference>
<keyword evidence="1" id="KW-0812">Transmembrane</keyword>
<evidence type="ECO:0000313" key="2">
    <source>
        <dbReference type="EMBL" id="WAL67020.1"/>
    </source>
</evidence>
<feature type="transmembrane region" description="Helical" evidence="1">
    <location>
        <begin position="118"/>
        <end position="139"/>
    </location>
</feature>
<dbReference type="RefSeq" id="WP_268757144.1">
    <property type="nucleotide sequence ID" value="NZ_CP113836.1"/>
</dbReference>
<feature type="transmembrane region" description="Helical" evidence="1">
    <location>
        <begin position="48"/>
        <end position="66"/>
    </location>
</feature>
<name>A0ABY7B3Y3_9PSEU</name>
<keyword evidence="1" id="KW-1133">Transmembrane helix</keyword>
<feature type="transmembrane region" description="Helical" evidence="1">
    <location>
        <begin position="21"/>
        <end position="42"/>
    </location>
</feature>
<gene>
    <name evidence="2" type="ORF">ORV05_04285</name>
</gene>
<reference evidence="2" key="1">
    <citation type="submission" date="2022-11" db="EMBL/GenBank/DDBJ databases">
        <authorList>
            <person name="Mo P."/>
        </authorList>
    </citation>
    <scope>NUCLEOTIDE SEQUENCE</scope>
    <source>
        <strain evidence="2">HUAS 11-8</strain>
    </source>
</reference>
<dbReference type="EMBL" id="CP113836">
    <property type="protein sequence ID" value="WAL67020.1"/>
    <property type="molecule type" value="Genomic_DNA"/>
</dbReference>
<protein>
    <submittedName>
        <fullName evidence="2">GtrA family protein</fullName>
    </submittedName>
</protein>
<keyword evidence="3" id="KW-1185">Reference proteome</keyword>
<evidence type="ECO:0000313" key="3">
    <source>
        <dbReference type="Proteomes" id="UP001163203"/>
    </source>
</evidence>
<accession>A0ABY7B3Y3</accession>
<organism evidence="2 3">
    <name type="scientific">Amycolatopsis cynarae</name>
    <dbReference type="NCBI Taxonomy" id="2995223"/>
    <lineage>
        <taxon>Bacteria</taxon>
        <taxon>Bacillati</taxon>
        <taxon>Actinomycetota</taxon>
        <taxon>Actinomycetes</taxon>
        <taxon>Pseudonocardiales</taxon>
        <taxon>Pseudonocardiaceae</taxon>
        <taxon>Amycolatopsis</taxon>
    </lineage>
</organism>
<evidence type="ECO:0000256" key="1">
    <source>
        <dbReference type="SAM" id="Phobius"/>
    </source>
</evidence>